<dbReference type="CDD" id="cd07100">
    <property type="entry name" value="ALDH_SSADH1_GabD1"/>
    <property type="match status" value="1"/>
</dbReference>
<dbReference type="InterPro" id="IPR044148">
    <property type="entry name" value="ALDH_GabD1-like"/>
</dbReference>
<dbReference type="AlphaFoldDB" id="A0A521B8R3"/>
<reference evidence="5 6" key="1">
    <citation type="submission" date="2017-05" db="EMBL/GenBank/DDBJ databases">
        <authorList>
            <person name="Varghese N."/>
            <person name="Submissions S."/>
        </authorList>
    </citation>
    <scope>NUCLEOTIDE SEQUENCE [LARGE SCALE GENOMIC DNA]</scope>
    <source>
        <strain evidence="5 6">DSM 21342</strain>
    </source>
</reference>
<dbReference type="InterPro" id="IPR016162">
    <property type="entry name" value="Ald_DH_N"/>
</dbReference>
<dbReference type="Gene3D" id="3.40.605.10">
    <property type="entry name" value="Aldehyde Dehydrogenase, Chain A, domain 1"/>
    <property type="match status" value="1"/>
</dbReference>
<sequence>MNAINPATNEIVKNYIEHTSKEVDEKINATHEAFLNWKDVSFKERSKLLKKTAKVLLQRKQELAELMALEMGKPLKQGIAEIEKCASVCEYYAENAAVFLQSEEVKTEASKSYVTFNPIGVVLAVMPWNFPFWQVFRFLAPALMAGNTGVLKHASNVPGCAMAIDALIRESGFPENVFQTLLIGSKEVDAVIEHQHIKAVTLTGSTQAGKKVAAKAGSLIKKTVLELGGSDAYIILEDADLQKAVEICVASRLINSGQSCISAKRFIVVQSIADKFIEQFKALMAAKKIGNPFETFTDIGPLARVDLRDELHDQVKRSVAAGAKCLLGGEIPDQPGAYYPPTILINIKKGNPAYEEEFFGPVASIITAKDEQEAIFIANDNSFGLGAAVFTEDKIRAEQIASELLEAGACFVNSLVKSDPRLPFGGIKESGYGRELGLYGIKEFVNIKTVFIF</sequence>
<evidence type="ECO:0000256" key="2">
    <source>
        <dbReference type="ARBA" id="ARBA00022857"/>
    </source>
</evidence>
<dbReference type="InterPro" id="IPR015590">
    <property type="entry name" value="Aldehyde_DH_dom"/>
</dbReference>
<comment type="similarity">
    <text evidence="1">Belongs to the aldehyde dehydrogenase family.</text>
</comment>
<protein>
    <submittedName>
        <fullName evidence="5">Succinate-semialdehyde dehydrogenase / glutarate-semialdehyde dehydrogenase</fullName>
    </submittedName>
</protein>
<dbReference type="InterPro" id="IPR047110">
    <property type="entry name" value="GABD/Sad-like"/>
</dbReference>
<dbReference type="Proteomes" id="UP000315971">
    <property type="component" value="Unassembled WGS sequence"/>
</dbReference>
<dbReference type="SUPFAM" id="SSF53720">
    <property type="entry name" value="ALDH-like"/>
    <property type="match status" value="1"/>
</dbReference>
<evidence type="ECO:0000259" key="4">
    <source>
        <dbReference type="Pfam" id="PF00171"/>
    </source>
</evidence>
<evidence type="ECO:0000256" key="1">
    <source>
        <dbReference type="ARBA" id="ARBA00009986"/>
    </source>
</evidence>
<dbReference type="RefSeq" id="WP_142601392.1">
    <property type="nucleotide sequence ID" value="NZ_FXSZ01000002.1"/>
</dbReference>
<name>A0A521B8R3_9SPHI</name>
<accession>A0A521B8R3</accession>
<dbReference type="PANTHER" id="PTHR43217">
    <property type="entry name" value="SUCCINATE SEMIALDEHYDE DEHYDROGENASE [NAD(P)+] SAD"/>
    <property type="match status" value="1"/>
</dbReference>
<feature type="domain" description="Aldehyde dehydrogenase" evidence="4">
    <location>
        <begin position="2"/>
        <end position="450"/>
    </location>
</feature>
<dbReference type="GO" id="GO:0004030">
    <property type="term" value="F:aldehyde dehydrogenase [NAD(P)+] activity"/>
    <property type="evidence" value="ECO:0007669"/>
    <property type="project" value="InterPro"/>
</dbReference>
<gene>
    <name evidence="5" type="ORF">SAMN06265350_1023</name>
</gene>
<dbReference type="GO" id="GO:0004777">
    <property type="term" value="F:succinate-semialdehyde dehydrogenase (NAD+) activity"/>
    <property type="evidence" value="ECO:0007669"/>
    <property type="project" value="TreeGrafter"/>
</dbReference>
<keyword evidence="2" id="KW-0521">NADP</keyword>
<dbReference type="InterPro" id="IPR016161">
    <property type="entry name" value="Ald_DH/histidinol_DH"/>
</dbReference>
<dbReference type="FunFam" id="3.40.605.10:FF:000012">
    <property type="entry name" value="NAD-dependent succinate-semialdehyde dehydrogenase"/>
    <property type="match status" value="1"/>
</dbReference>
<dbReference type="PANTHER" id="PTHR43217:SF1">
    <property type="entry name" value="SUCCINATE SEMIALDEHYDE DEHYDROGENASE [NAD(P)+] SAD"/>
    <property type="match status" value="1"/>
</dbReference>
<organism evidence="5 6">
    <name type="scientific">Solitalea koreensis</name>
    <dbReference type="NCBI Taxonomy" id="543615"/>
    <lineage>
        <taxon>Bacteria</taxon>
        <taxon>Pseudomonadati</taxon>
        <taxon>Bacteroidota</taxon>
        <taxon>Sphingobacteriia</taxon>
        <taxon>Sphingobacteriales</taxon>
        <taxon>Sphingobacteriaceae</taxon>
        <taxon>Solitalea</taxon>
    </lineage>
</organism>
<evidence type="ECO:0000313" key="6">
    <source>
        <dbReference type="Proteomes" id="UP000315971"/>
    </source>
</evidence>
<evidence type="ECO:0000313" key="5">
    <source>
        <dbReference type="EMBL" id="SMO43476.1"/>
    </source>
</evidence>
<dbReference type="InterPro" id="IPR016163">
    <property type="entry name" value="Ald_DH_C"/>
</dbReference>
<dbReference type="Pfam" id="PF00171">
    <property type="entry name" value="Aldedh"/>
    <property type="match status" value="1"/>
</dbReference>
<evidence type="ECO:0000256" key="3">
    <source>
        <dbReference type="ARBA" id="ARBA00023002"/>
    </source>
</evidence>
<dbReference type="Gene3D" id="3.40.309.10">
    <property type="entry name" value="Aldehyde Dehydrogenase, Chain A, domain 2"/>
    <property type="match status" value="1"/>
</dbReference>
<keyword evidence="6" id="KW-1185">Reference proteome</keyword>
<dbReference type="OrthoDB" id="781568at2"/>
<keyword evidence="3" id="KW-0560">Oxidoreductase</keyword>
<dbReference type="FunFam" id="3.40.309.10:FF:000010">
    <property type="entry name" value="Gamma-aminobutyraldehyde dehydrogenase"/>
    <property type="match status" value="1"/>
</dbReference>
<proteinExistence type="inferred from homology"/>
<dbReference type="EMBL" id="FXSZ01000002">
    <property type="protein sequence ID" value="SMO43476.1"/>
    <property type="molecule type" value="Genomic_DNA"/>
</dbReference>